<evidence type="ECO:0000259" key="4">
    <source>
        <dbReference type="Pfam" id="PF13458"/>
    </source>
</evidence>
<dbReference type="Gene3D" id="3.40.50.2300">
    <property type="match status" value="2"/>
</dbReference>
<comment type="similarity">
    <text evidence="1">Belongs to the leucine-binding protein family.</text>
</comment>
<sequence length="406" mass="42514">MNQKRTRGSVATIAVAAVAMLALAGCTPRAAAGDTAAEGDDSPIVIGASWPQSGPLGSVAPGLAGLEAAIAAANEDGGVDGHQITLVTADDAYDPARLVENERKFVEQDGAIAVVNFGGISIAGREYLGQKKVMGVSMAGNSPLSDIEAFPMQRAFWPDVSWEAQLQGKWLTENKPDAVVGYIGFNNDLTESHLAGLAAQGIVPAQVAAVAPGTADLSAQISQFQAAGVDTVIFNIGAPTGGATLAYMQQIDWKPTVMLSSTVSDFHTVINLAGPEAVKDAYSFEFFKDPSDPRYADDEVIAQYTADMEASGHDADSSNALALEGYGLGAALVDALSRAKSYDSEGLLAAWDSFDSTENPMLRDAITLDASSHGRVVFQYQLSRFDGTSWTDEGDIQDVRDLGIVD</sequence>
<feature type="chain" id="PRO_5038662515" description="Leucine-binding protein domain-containing protein" evidence="3">
    <location>
        <begin position="25"/>
        <end position="406"/>
    </location>
</feature>
<feature type="domain" description="Leucine-binding protein" evidence="4">
    <location>
        <begin position="43"/>
        <end position="382"/>
    </location>
</feature>
<protein>
    <recommendedName>
        <fullName evidence="4">Leucine-binding protein domain-containing protein</fullName>
    </recommendedName>
</protein>
<feature type="signal peptide" evidence="3">
    <location>
        <begin position="1"/>
        <end position="24"/>
    </location>
</feature>
<accession>A0A191WG31</accession>
<evidence type="ECO:0000256" key="3">
    <source>
        <dbReference type="SAM" id="SignalP"/>
    </source>
</evidence>
<keyword evidence="2 3" id="KW-0732">Signal</keyword>
<dbReference type="InterPro" id="IPR028082">
    <property type="entry name" value="Peripla_BP_I"/>
</dbReference>
<dbReference type="RefSeq" id="WP_067876734.1">
    <property type="nucleotide sequence ID" value="NZ_CP013979.1"/>
</dbReference>
<organism evidence="5 6">
    <name type="scientific">Agromyces aureus</name>
    <dbReference type="NCBI Taxonomy" id="453304"/>
    <lineage>
        <taxon>Bacteria</taxon>
        <taxon>Bacillati</taxon>
        <taxon>Actinomycetota</taxon>
        <taxon>Actinomycetes</taxon>
        <taxon>Micrococcales</taxon>
        <taxon>Microbacteriaceae</taxon>
        <taxon>Agromyces</taxon>
    </lineage>
</organism>
<dbReference type="SUPFAM" id="SSF53822">
    <property type="entry name" value="Periplasmic binding protein-like I"/>
    <property type="match status" value="1"/>
</dbReference>
<reference evidence="5 6" key="1">
    <citation type="journal article" date="2016" name="Int. J. Syst. Evol. Microbiol.">
        <title>Agromyces aureus sp. nov., isolated from the rhizosphere of Salix caprea L. grown in a heavy-metal-contaminated soil.</title>
        <authorList>
            <person name="Corretto E."/>
            <person name="Antonielli L."/>
            <person name="Sessitsch A."/>
            <person name="Compant S."/>
            <person name="Gorfer M."/>
            <person name="Kuffner M."/>
            <person name="Brader G."/>
        </authorList>
    </citation>
    <scope>NUCLEOTIDE SEQUENCE [LARGE SCALE GENOMIC DNA]</scope>
    <source>
        <strain evidence="5 6">AR33</strain>
    </source>
</reference>
<dbReference type="Pfam" id="PF13458">
    <property type="entry name" value="Peripla_BP_6"/>
    <property type="match status" value="1"/>
</dbReference>
<dbReference type="AlphaFoldDB" id="A0A191WG31"/>
<dbReference type="EMBL" id="CP013979">
    <property type="protein sequence ID" value="ANJ27138.1"/>
    <property type="molecule type" value="Genomic_DNA"/>
</dbReference>
<dbReference type="PROSITE" id="PS51257">
    <property type="entry name" value="PROKAR_LIPOPROTEIN"/>
    <property type="match status" value="1"/>
</dbReference>
<reference evidence="6" key="2">
    <citation type="submission" date="2016-01" db="EMBL/GenBank/DDBJ databases">
        <title>Complete genome sequence of Agromyces aureus AR33T and comparison with related organisms.</title>
        <authorList>
            <person name="Corretto E."/>
            <person name="Antonielli L."/>
            <person name="Sessitsch A."/>
            <person name="Brader G."/>
        </authorList>
    </citation>
    <scope>NUCLEOTIDE SEQUENCE [LARGE SCALE GENOMIC DNA]</scope>
    <source>
        <strain evidence="6">AR33</strain>
    </source>
</reference>
<dbReference type="CDD" id="cd06343">
    <property type="entry name" value="PBP1_ABC_ligand_binding-like"/>
    <property type="match status" value="1"/>
</dbReference>
<dbReference type="Proteomes" id="UP000078437">
    <property type="component" value="Chromosome"/>
</dbReference>
<proteinExistence type="inferred from homology"/>
<dbReference type="InterPro" id="IPR028081">
    <property type="entry name" value="Leu-bd"/>
</dbReference>
<keyword evidence="6" id="KW-1185">Reference proteome</keyword>
<name>A0A191WG31_9MICO</name>
<evidence type="ECO:0000256" key="2">
    <source>
        <dbReference type="ARBA" id="ARBA00022729"/>
    </source>
</evidence>
<evidence type="ECO:0000256" key="1">
    <source>
        <dbReference type="ARBA" id="ARBA00010062"/>
    </source>
</evidence>
<dbReference type="STRING" id="453304.ATC03_10785"/>
<evidence type="ECO:0000313" key="5">
    <source>
        <dbReference type="EMBL" id="ANJ27138.1"/>
    </source>
</evidence>
<dbReference type="KEGG" id="agy:ATC03_10785"/>
<evidence type="ECO:0000313" key="6">
    <source>
        <dbReference type="Proteomes" id="UP000078437"/>
    </source>
</evidence>
<dbReference type="PANTHER" id="PTHR47235:SF1">
    <property type="entry name" value="BLR6548 PROTEIN"/>
    <property type="match status" value="1"/>
</dbReference>
<gene>
    <name evidence="5" type="ORF">ATC03_10785</name>
</gene>
<dbReference type="PANTHER" id="PTHR47235">
    <property type="entry name" value="BLR6548 PROTEIN"/>
    <property type="match status" value="1"/>
</dbReference>
<dbReference type="OrthoDB" id="3563031at2"/>